<proteinExistence type="predicted"/>
<dbReference type="Proteomes" id="UP001596060">
    <property type="component" value="Unassembled WGS sequence"/>
</dbReference>
<keyword evidence="1" id="KW-0812">Transmembrane</keyword>
<organism evidence="2 3">
    <name type="scientific">Bosea massiliensis</name>
    <dbReference type="NCBI Taxonomy" id="151419"/>
    <lineage>
        <taxon>Bacteria</taxon>
        <taxon>Pseudomonadati</taxon>
        <taxon>Pseudomonadota</taxon>
        <taxon>Alphaproteobacteria</taxon>
        <taxon>Hyphomicrobiales</taxon>
        <taxon>Boseaceae</taxon>
        <taxon>Bosea</taxon>
    </lineage>
</organism>
<feature type="transmembrane region" description="Helical" evidence="1">
    <location>
        <begin position="39"/>
        <end position="63"/>
    </location>
</feature>
<keyword evidence="1" id="KW-0472">Membrane</keyword>
<name>A0ABW0P0N3_9HYPH</name>
<gene>
    <name evidence="2" type="ORF">ACFPN9_12275</name>
</gene>
<comment type="caution">
    <text evidence="2">The sequence shown here is derived from an EMBL/GenBank/DDBJ whole genome shotgun (WGS) entry which is preliminary data.</text>
</comment>
<accession>A0ABW0P0N3</accession>
<keyword evidence="3" id="KW-1185">Reference proteome</keyword>
<evidence type="ECO:0000313" key="2">
    <source>
        <dbReference type="EMBL" id="MFC5506035.1"/>
    </source>
</evidence>
<reference evidence="3" key="1">
    <citation type="journal article" date="2019" name="Int. J. Syst. Evol. Microbiol.">
        <title>The Global Catalogue of Microorganisms (GCM) 10K type strain sequencing project: providing services to taxonomists for standard genome sequencing and annotation.</title>
        <authorList>
            <consortium name="The Broad Institute Genomics Platform"/>
            <consortium name="The Broad Institute Genome Sequencing Center for Infectious Disease"/>
            <person name="Wu L."/>
            <person name="Ma J."/>
        </authorList>
    </citation>
    <scope>NUCLEOTIDE SEQUENCE [LARGE SCALE GENOMIC DNA]</scope>
    <source>
        <strain evidence="3">CCUG 43117</strain>
    </source>
</reference>
<protein>
    <submittedName>
        <fullName evidence="2">Uncharacterized protein</fullName>
    </submittedName>
</protein>
<dbReference type="EMBL" id="JBHSLU010000032">
    <property type="protein sequence ID" value="MFC5506035.1"/>
    <property type="molecule type" value="Genomic_DNA"/>
</dbReference>
<keyword evidence="1" id="KW-1133">Transmembrane helix</keyword>
<evidence type="ECO:0000256" key="1">
    <source>
        <dbReference type="SAM" id="Phobius"/>
    </source>
</evidence>
<sequence>MLRLATGLLAAKARAALWLLALAYVSLAAMLLHDDARSGWTWAFIVGGGLLLLLFIGIVRFWLVFFRGLGDRNG</sequence>
<evidence type="ECO:0000313" key="3">
    <source>
        <dbReference type="Proteomes" id="UP001596060"/>
    </source>
</evidence>